<dbReference type="InterPro" id="IPR003593">
    <property type="entry name" value="AAA+_ATPase"/>
</dbReference>
<evidence type="ECO:0000256" key="1">
    <source>
        <dbReference type="ARBA" id="ARBA00022741"/>
    </source>
</evidence>
<evidence type="ECO:0000259" key="5">
    <source>
        <dbReference type="PROSITE" id="PS50045"/>
    </source>
</evidence>
<dbReference type="Gene3D" id="3.40.50.300">
    <property type="entry name" value="P-loop containing nucleotide triphosphate hydrolases"/>
    <property type="match status" value="1"/>
</dbReference>
<keyword evidence="4" id="KW-0812">Transmembrane</keyword>
<dbReference type="Gene3D" id="1.10.8.60">
    <property type="match status" value="1"/>
</dbReference>
<keyword evidence="4" id="KW-0472">Membrane</keyword>
<dbReference type="InterPro" id="IPR027417">
    <property type="entry name" value="P-loop_NTPase"/>
</dbReference>
<organism evidence="6 7">
    <name type="scientific">Nitrospira tepida</name>
    <dbReference type="NCBI Taxonomy" id="2973512"/>
    <lineage>
        <taxon>Bacteria</taxon>
        <taxon>Pseudomonadati</taxon>
        <taxon>Nitrospirota</taxon>
        <taxon>Nitrospiria</taxon>
        <taxon>Nitrospirales</taxon>
        <taxon>Nitrospiraceae</taxon>
        <taxon>Nitrospira</taxon>
    </lineage>
</organism>
<reference evidence="6" key="1">
    <citation type="submission" date="2022-10" db="EMBL/GenBank/DDBJ databases">
        <authorList>
            <person name="Koch H."/>
        </authorList>
    </citation>
    <scope>NUCLEOTIDE SEQUENCE</scope>
    <source>
        <strain evidence="6">DNF</strain>
    </source>
</reference>
<feature type="transmembrane region" description="Helical" evidence="4">
    <location>
        <begin position="20"/>
        <end position="40"/>
    </location>
</feature>
<feature type="coiled-coil region" evidence="3">
    <location>
        <begin position="438"/>
        <end position="528"/>
    </location>
</feature>
<dbReference type="CDD" id="cd00009">
    <property type="entry name" value="AAA"/>
    <property type="match status" value="1"/>
</dbReference>
<feature type="transmembrane region" description="Helical" evidence="4">
    <location>
        <begin position="360"/>
        <end position="377"/>
    </location>
</feature>
<dbReference type="Pfam" id="PF25601">
    <property type="entry name" value="AAA_lid_14"/>
    <property type="match status" value="1"/>
</dbReference>
<keyword evidence="4" id="KW-1133">Transmembrane helix</keyword>
<dbReference type="AlphaFoldDB" id="A0AA86T7T2"/>
<feature type="domain" description="Sigma-54 factor interaction" evidence="5">
    <location>
        <begin position="552"/>
        <end position="781"/>
    </location>
</feature>
<dbReference type="SUPFAM" id="SSF52540">
    <property type="entry name" value="P-loop containing nucleoside triphosphate hydrolases"/>
    <property type="match status" value="1"/>
</dbReference>
<dbReference type="KEGG" id="nti:DNFV4_02331"/>
<dbReference type="InterPro" id="IPR007890">
    <property type="entry name" value="CHASE2"/>
</dbReference>
<dbReference type="FunFam" id="3.40.50.300:FF:000006">
    <property type="entry name" value="DNA-binding transcriptional regulator NtrC"/>
    <property type="match status" value="1"/>
</dbReference>
<dbReference type="PROSITE" id="PS50045">
    <property type="entry name" value="SIGMA54_INTERACT_4"/>
    <property type="match status" value="1"/>
</dbReference>
<evidence type="ECO:0000256" key="3">
    <source>
        <dbReference type="SAM" id="Coils"/>
    </source>
</evidence>
<dbReference type="PROSITE" id="PS00675">
    <property type="entry name" value="SIGMA54_INTERACT_1"/>
    <property type="match status" value="1"/>
</dbReference>
<proteinExistence type="predicted"/>
<dbReference type="Pfam" id="PF00158">
    <property type="entry name" value="Sigma54_activat"/>
    <property type="match status" value="1"/>
</dbReference>
<dbReference type="InterPro" id="IPR002078">
    <property type="entry name" value="Sigma_54_int"/>
</dbReference>
<dbReference type="GO" id="GO:0006355">
    <property type="term" value="P:regulation of DNA-templated transcription"/>
    <property type="evidence" value="ECO:0007669"/>
    <property type="project" value="InterPro"/>
</dbReference>
<gene>
    <name evidence="6" type="ORF">DNFV4_02331</name>
</gene>
<dbReference type="SMART" id="SM00382">
    <property type="entry name" value="AAA"/>
    <property type="match status" value="1"/>
</dbReference>
<dbReference type="Proteomes" id="UP001179121">
    <property type="component" value="Chromosome"/>
</dbReference>
<evidence type="ECO:0000256" key="4">
    <source>
        <dbReference type="SAM" id="Phobius"/>
    </source>
</evidence>
<dbReference type="PANTHER" id="PTHR32071">
    <property type="entry name" value="TRANSCRIPTIONAL REGULATORY PROTEIN"/>
    <property type="match status" value="1"/>
</dbReference>
<name>A0AA86T7T2_9BACT</name>
<keyword evidence="3" id="KW-0175">Coiled coil</keyword>
<dbReference type="GO" id="GO:0005524">
    <property type="term" value="F:ATP binding"/>
    <property type="evidence" value="ECO:0007669"/>
    <property type="project" value="UniProtKB-KW"/>
</dbReference>
<keyword evidence="7" id="KW-1185">Reference proteome</keyword>
<feature type="transmembrane region" description="Helical" evidence="4">
    <location>
        <begin position="383"/>
        <end position="401"/>
    </location>
</feature>
<evidence type="ECO:0000313" key="6">
    <source>
        <dbReference type="EMBL" id="CAI4031908.1"/>
    </source>
</evidence>
<dbReference type="InterPro" id="IPR025662">
    <property type="entry name" value="Sigma_54_int_dom_ATP-bd_1"/>
</dbReference>
<dbReference type="EMBL" id="OX365700">
    <property type="protein sequence ID" value="CAI4031908.1"/>
    <property type="molecule type" value="Genomic_DNA"/>
</dbReference>
<dbReference type="Pfam" id="PF05226">
    <property type="entry name" value="CHASE2"/>
    <property type="match status" value="1"/>
</dbReference>
<keyword evidence="1" id="KW-0547">Nucleotide-binding</keyword>
<evidence type="ECO:0000313" key="7">
    <source>
        <dbReference type="Proteomes" id="UP001179121"/>
    </source>
</evidence>
<keyword evidence="2" id="KW-0067">ATP-binding</keyword>
<dbReference type="SMART" id="SM01080">
    <property type="entry name" value="CHASE2"/>
    <property type="match status" value="1"/>
</dbReference>
<accession>A0AA86T7T2</accession>
<evidence type="ECO:0000256" key="2">
    <source>
        <dbReference type="ARBA" id="ARBA00022840"/>
    </source>
</evidence>
<sequence length="948" mass="103526">MALGQTAADFLARRTRSSRLIQAAVIGGLSAILSTGLFSAGGSVTTLLDRALYDWWATRQAPPAVESIVIVGSGNETQATEAGLRREQIARMVDALEQAGARAIGLLDPLTTPSSPEQGGAAGDTLLAELIAQSGRVVIPLALIQSGPQSQSQGDQESGANLTHRQWLSVVDPRYSGAPETLLLSPPFGSLLEASANAGHQIVSPERDGTVRQIPLFVRLNDRLVPAFGLAAFMTASDLSASDLTFRSGSSLRIRGTGSVASTAQDLVLPLDKTEQLMVPALLTPLPSSANLIRPEELWRLIEAKEFDQLRTRFANRIVLLDNRDREKAAWRINRPPLTDYHVLASLLIGRWARPASRPVAIVVSWLLPALATWLFLTWKPGRATIGIVLTIPAYLGLVFGSLSISHLVLPLFIPLCGLLLATAGTLLWKQAAAGVQIRVLEQDVQRVQAHLTAVREAVASQESLVERLKEDLEAAQAGMAESAMKARSLESSAQQMQRAIEEATAKEIEARRRLIELEADLAGLRAASVPDDCLPQADLEVLREECRQFGILSRNETVLKVFREVKKAARTPIPILILGESGTGKELFARAIHLLSPRASQPFVAVNMAAISPELFESELFGHVRGSFSGATQDRPGYFELANRGTLFLDEIGDLRPDHQGKLLRALQERTFYRVGATKLSTVDVRVIAATNRDLTQGVTEGWFRPDLYARLRGLVVTLPPLRDRREDIPLLAEHVLKKAAAAMAKPALKFSEEALKALQDHAWPHNVRELQQCIEQAVALTDRSLLGVDDLRLALPFPPRSARSGGDSASIPDVTGDRAVLACLRNHRFDMQATARALGWDRSTVTQRLKGLCFQALAETGGDKTLAATSLAQDPALVRTVELKLIEYTDHLFQVARNYPSTSEAIEACRKRFKNLPDRHFKAVEVLIRREFDQLGRASRLPSQTK</sequence>
<protein>
    <submittedName>
        <fullName evidence="6">CHASE2 domain-containing protein</fullName>
    </submittedName>
</protein>
<dbReference type="InterPro" id="IPR058031">
    <property type="entry name" value="AAA_lid_NorR"/>
</dbReference>